<dbReference type="Pfam" id="PF01087">
    <property type="entry name" value="GalP_UDP_transf"/>
    <property type="match status" value="1"/>
</dbReference>
<proteinExistence type="inferred from homology"/>
<dbReference type="Gene3D" id="3.30.428.10">
    <property type="entry name" value="HIT-like"/>
    <property type="match status" value="2"/>
</dbReference>
<keyword evidence="2 12" id="KW-0808">Transferase</keyword>
<evidence type="ECO:0000256" key="1">
    <source>
        <dbReference type="ARBA" id="ARBA00010951"/>
    </source>
</evidence>
<dbReference type="InterPro" id="IPR005849">
    <property type="entry name" value="GalP_Utransf_N"/>
</dbReference>
<dbReference type="InterPro" id="IPR005850">
    <property type="entry name" value="GalP_Utransf_C"/>
</dbReference>
<evidence type="ECO:0000313" key="13">
    <source>
        <dbReference type="Proteomes" id="UP000230088"/>
    </source>
</evidence>
<evidence type="ECO:0000256" key="9">
    <source>
        <dbReference type="PIRSR" id="PIRSR000808-3"/>
    </source>
</evidence>
<evidence type="ECO:0000256" key="2">
    <source>
        <dbReference type="ARBA" id="ARBA00022679"/>
    </source>
</evidence>
<comment type="cofactor">
    <cofactor evidence="9">
        <name>Zn(2+)</name>
        <dbReference type="ChEBI" id="CHEBI:29105"/>
    </cofactor>
    <text evidence="9">Binds 1 zinc ion per subunit.</text>
</comment>
<dbReference type="NCBIfam" id="TIGR00209">
    <property type="entry name" value="galT_1"/>
    <property type="match status" value="1"/>
</dbReference>
<gene>
    <name evidence="12" type="primary">galT</name>
    <name evidence="12" type="ORF">COT33_00250</name>
</gene>
<evidence type="ECO:0000256" key="3">
    <source>
        <dbReference type="ARBA" id="ARBA00022695"/>
    </source>
</evidence>
<feature type="binding site" evidence="9">
    <location>
        <position position="55"/>
    </location>
    <ligand>
        <name>Zn(2+)</name>
        <dbReference type="ChEBI" id="CHEBI:29105"/>
    </ligand>
</feature>
<evidence type="ECO:0000256" key="6">
    <source>
        <dbReference type="ARBA" id="ARBA00023277"/>
    </source>
</evidence>
<comment type="caution">
    <text evidence="12">The sequence shown here is derived from an EMBL/GenBank/DDBJ whole genome shotgun (WGS) entry which is preliminary data.</text>
</comment>
<keyword evidence="3 12" id="KW-0548">Nucleotidyltransferase</keyword>
<dbReference type="GO" id="GO:0008108">
    <property type="term" value="F:UDP-glucose:hexose-1-phosphate uridylyltransferase activity"/>
    <property type="evidence" value="ECO:0007669"/>
    <property type="project" value="UniProtKB-UniRule"/>
</dbReference>
<evidence type="ECO:0000256" key="5">
    <source>
        <dbReference type="ARBA" id="ARBA00022833"/>
    </source>
</evidence>
<feature type="binding site" evidence="9">
    <location>
        <position position="52"/>
    </location>
    <ligand>
        <name>Zn(2+)</name>
        <dbReference type="ChEBI" id="CHEBI:29105"/>
    </ligand>
</feature>
<comment type="similarity">
    <text evidence="1">Belongs to the galactose-1-phosphate uridylyltransferase type 1 family.</text>
</comment>
<protein>
    <recommendedName>
        <fullName evidence="7">Galactose-1-phosphate uridylyltransferase</fullName>
        <ecNumber evidence="7">2.7.7.12</ecNumber>
    </recommendedName>
</protein>
<dbReference type="PANTHER" id="PTHR42763">
    <property type="entry name" value="ADP-GLUCOSE PHOSPHORYLASE"/>
    <property type="match status" value="1"/>
</dbReference>
<dbReference type="InterPro" id="IPR053177">
    <property type="entry name" value="ADP-glucose_phosphorylase"/>
</dbReference>
<sequence>MEKKIKTIKFPSELRLDLISKDWVVIATGRGKKPEMFKSEKREEIKISKKDCPFCGIKKEEEPILIYSHGKKVSVLNKWTTIVIPNKYPSFSPSGKLEKKAEDSLYQTLNAVGFCELVVTRDHQKHFPQLEISKIKEVIDAYQERYLDLMKKPNVKYISIFHNQGMEAGASQSHPHSQIITTPLIDIDLKRALSNSKKYYKKNKKCIYCQMNEWEAKHKERIVFKNSKFLTLCPFASKSAFEIIISPKAHLPYFEKITEEEKWQFAEALQVALNKLYKGLSDPAYNFYLHTAPCDGQGYPYYHWHWTILPKTSTWAGFEIGTRMEISTIAPEKAAEYLRKQ</sequence>
<dbReference type="SUPFAM" id="SSF54197">
    <property type="entry name" value="HIT-like"/>
    <property type="match status" value="2"/>
</dbReference>
<reference evidence="13" key="1">
    <citation type="submission" date="2017-09" db="EMBL/GenBank/DDBJ databases">
        <title>Depth-based differentiation of microbial function through sediment-hosted aquifers and enrichment of novel symbionts in the deep terrestrial subsurface.</title>
        <authorList>
            <person name="Probst A.J."/>
            <person name="Ladd B."/>
            <person name="Jarett J.K."/>
            <person name="Geller-Mcgrath D.E."/>
            <person name="Sieber C.M.K."/>
            <person name="Emerson J.B."/>
            <person name="Anantharaman K."/>
            <person name="Thomas B.C."/>
            <person name="Malmstrom R."/>
            <person name="Stieglmeier M."/>
            <person name="Klingl A."/>
            <person name="Woyke T."/>
            <person name="Ryan C.M."/>
            <person name="Banfield J.F."/>
        </authorList>
    </citation>
    <scope>NUCLEOTIDE SEQUENCE [LARGE SCALE GENOMIC DNA]</scope>
</reference>
<dbReference type="Pfam" id="PF02744">
    <property type="entry name" value="GalP_UDP_tr_C"/>
    <property type="match status" value="1"/>
</dbReference>
<feature type="domain" description="Galactose-1-phosphate uridyl transferase N-terminal" evidence="10">
    <location>
        <begin position="12"/>
        <end position="182"/>
    </location>
</feature>
<dbReference type="InterPro" id="IPR036265">
    <property type="entry name" value="HIT-like_sf"/>
</dbReference>
<evidence type="ECO:0000256" key="8">
    <source>
        <dbReference type="PIRSR" id="PIRSR000808-1"/>
    </source>
</evidence>
<dbReference type="PANTHER" id="PTHR42763:SF2">
    <property type="entry name" value="ADP-GLUCOSE PHOSPHORYLASE"/>
    <property type="match status" value="1"/>
</dbReference>
<keyword evidence="5 9" id="KW-0862">Zinc</keyword>
<dbReference type="GO" id="GO:0008270">
    <property type="term" value="F:zinc ion binding"/>
    <property type="evidence" value="ECO:0007669"/>
    <property type="project" value="InterPro"/>
</dbReference>
<dbReference type="PIRSF" id="PIRSF000808">
    <property type="entry name" value="GalT"/>
    <property type="match status" value="1"/>
</dbReference>
<evidence type="ECO:0000259" key="11">
    <source>
        <dbReference type="Pfam" id="PF02744"/>
    </source>
</evidence>
<keyword evidence="4 9" id="KW-0479">Metal-binding</keyword>
<dbReference type="EC" id="2.7.7.12" evidence="7"/>
<keyword evidence="6" id="KW-0119">Carbohydrate metabolism</keyword>
<evidence type="ECO:0000256" key="4">
    <source>
        <dbReference type="ARBA" id="ARBA00022723"/>
    </source>
</evidence>
<feature type="active site" description="Tele-UMP-histidine intermediate" evidence="8">
    <location>
        <position position="176"/>
    </location>
</feature>
<dbReference type="GO" id="GO:0006012">
    <property type="term" value="P:galactose metabolic process"/>
    <property type="evidence" value="ECO:0007669"/>
    <property type="project" value="UniProtKB-UniRule"/>
</dbReference>
<accession>A0A2H0YMQ4</accession>
<dbReference type="AlphaFoldDB" id="A0A2H0YMQ4"/>
<dbReference type="Proteomes" id="UP000230088">
    <property type="component" value="Unassembled WGS sequence"/>
</dbReference>
<feature type="binding site" evidence="9">
    <location>
        <position position="123"/>
    </location>
    <ligand>
        <name>Zn(2+)</name>
        <dbReference type="ChEBI" id="CHEBI:29105"/>
    </ligand>
</feature>
<organism evidence="12 13">
    <name type="scientific">Candidatus Nealsonbacteria bacterium CG08_land_8_20_14_0_20_38_20</name>
    <dbReference type="NCBI Taxonomy" id="1974705"/>
    <lineage>
        <taxon>Bacteria</taxon>
        <taxon>Candidatus Nealsoniibacteriota</taxon>
    </lineage>
</organism>
<dbReference type="InterPro" id="IPR001937">
    <property type="entry name" value="GalP_UDPtransf1"/>
</dbReference>
<dbReference type="EMBL" id="PEYD01000004">
    <property type="protein sequence ID" value="PIS39768.1"/>
    <property type="molecule type" value="Genomic_DNA"/>
</dbReference>
<evidence type="ECO:0000256" key="7">
    <source>
        <dbReference type="NCBIfam" id="TIGR00209"/>
    </source>
</evidence>
<feature type="domain" description="Galactose-1-phosphate uridyl transferase C-terminal" evidence="11">
    <location>
        <begin position="195"/>
        <end position="324"/>
    </location>
</feature>
<evidence type="ECO:0000259" key="10">
    <source>
        <dbReference type="Pfam" id="PF01087"/>
    </source>
</evidence>
<name>A0A2H0YMQ4_9BACT</name>
<feature type="binding site" evidence="9">
    <location>
        <position position="174"/>
    </location>
    <ligand>
        <name>Zn(2+)</name>
        <dbReference type="ChEBI" id="CHEBI:29105"/>
    </ligand>
</feature>
<evidence type="ECO:0000313" key="12">
    <source>
        <dbReference type="EMBL" id="PIS39768.1"/>
    </source>
</evidence>